<feature type="domain" description="ISXO2-like transposase" evidence="1">
    <location>
        <begin position="6"/>
        <end position="135"/>
    </location>
</feature>
<evidence type="ECO:0000259" key="1">
    <source>
        <dbReference type="SMART" id="SM01126"/>
    </source>
</evidence>
<dbReference type="InterPro" id="IPR053164">
    <property type="entry name" value="IS1016-like_transposase"/>
</dbReference>
<dbReference type="InterPro" id="IPR024445">
    <property type="entry name" value="Tnp_ISXO2-like"/>
</dbReference>
<dbReference type="SMART" id="SM01126">
    <property type="entry name" value="DDE_Tnp_IS1595"/>
    <property type="match status" value="1"/>
</dbReference>
<sequence>MSVRKNMRGRRVRRRKLWIAGGVEEGTNHSYMVPRRRRRAIDLLPPMRRHVRPGSIIVSDEWRGYRQIRFLWHRNLMYRHLAVNHRLHFVDPATGVHSQLIENKWGQWKSEVRRIKGVRDRQVRSHLAEFMWRERFGDHAFFYFWSHVVEQYPVN</sequence>
<keyword evidence="2" id="KW-1185">Reference proteome</keyword>
<protein>
    <submittedName>
        <fullName evidence="3">ISXO2-like transposase domain-containing protein</fullName>
    </submittedName>
</protein>
<dbReference type="PANTHER" id="PTHR47163:SF2">
    <property type="entry name" value="SI:DKEY-17M8.2"/>
    <property type="match status" value="1"/>
</dbReference>
<evidence type="ECO:0000313" key="3">
    <source>
        <dbReference type="WBParaSite" id="ACRNAN_Path_91.g333.t1"/>
    </source>
</evidence>
<evidence type="ECO:0000313" key="2">
    <source>
        <dbReference type="Proteomes" id="UP000887540"/>
    </source>
</evidence>
<dbReference type="PANTHER" id="PTHR47163">
    <property type="entry name" value="DDE_TNP_IS1595 DOMAIN-CONTAINING PROTEIN"/>
    <property type="match status" value="1"/>
</dbReference>
<dbReference type="Pfam" id="PF12762">
    <property type="entry name" value="DDE_Tnp_IS1595"/>
    <property type="match status" value="1"/>
</dbReference>
<proteinExistence type="predicted"/>
<dbReference type="Proteomes" id="UP000887540">
    <property type="component" value="Unplaced"/>
</dbReference>
<dbReference type="WBParaSite" id="ACRNAN_Path_91.g333.t1">
    <property type="protein sequence ID" value="ACRNAN_Path_91.g333.t1"/>
    <property type="gene ID" value="ACRNAN_Path_91.g333"/>
</dbReference>
<accession>A0A914CDT4</accession>
<name>A0A914CDT4_9BILA</name>
<dbReference type="AlphaFoldDB" id="A0A914CDT4"/>
<organism evidence="2 3">
    <name type="scientific">Acrobeloides nanus</name>
    <dbReference type="NCBI Taxonomy" id="290746"/>
    <lineage>
        <taxon>Eukaryota</taxon>
        <taxon>Metazoa</taxon>
        <taxon>Ecdysozoa</taxon>
        <taxon>Nematoda</taxon>
        <taxon>Chromadorea</taxon>
        <taxon>Rhabditida</taxon>
        <taxon>Tylenchina</taxon>
        <taxon>Cephalobomorpha</taxon>
        <taxon>Cephaloboidea</taxon>
        <taxon>Cephalobidae</taxon>
        <taxon>Acrobeloides</taxon>
    </lineage>
</organism>
<reference evidence="3" key="1">
    <citation type="submission" date="2022-11" db="UniProtKB">
        <authorList>
            <consortium name="WormBaseParasite"/>
        </authorList>
    </citation>
    <scope>IDENTIFICATION</scope>
</reference>